<proteinExistence type="predicted"/>
<reference evidence="6 7" key="1">
    <citation type="submission" date="2019-08" db="EMBL/GenBank/DDBJ databases">
        <title>In-depth cultivation of the pig gut microbiome towards novel bacterial diversity and tailored functional studies.</title>
        <authorList>
            <person name="Wylensek D."/>
            <person name="Hitch T.C.A."/>
            <person name="Clavel T."/>
        </authorList>
    </citation>
    <scope>NUCLEOTIDE SEQUENCE [LARGE SCALE GENOMIC DNA]</scope>
    <source>
        <strain evidence="6 7">NM-380-WT-3C1</strain>
    </source>
</reference>
<accession>A0A7X2PBT4</accession>
<sequence>MKDITVLVSACGAQFMPGLADCLKQNGERNVRIVGVDMGIDKTVLQMVDALYQVPRATDPEYVDRLLEICKKEKVDVVMPFMSAELLPLIDRKEEFEAIGTKVSVSDRHSVEVTNNKYKFYDFLKENGLPVPKFAPVRSADELIPACEACGYPNNAVCVKATELSGSRGIRIIKPGVSRFDILFGEKPNSFFTTMDELLSTLKERDEMPEMMAMEYLPGMEGSVDLIAENGKILYMAYRESTVNLHSIPQAGELKDNKEAYEIAEKVIAALKFTGNADLDFKNDKDGHPVLMEINPRIAATMKIFKEGGLNLPYLRIKQLLGEKLPDVDVKYGIKFKRRYLEMFCED</sequence>
<feature type="domain" description="ATP-grasp" evidence="5">
    <location>
        <begin position="121"/>
        <end position="321"/>
    </location>
</feature>
<dbReference type="GO" id="GO:0005829">
    <property type="term" value="C:cytosol"/>
    <property type="evidence" value="ECO:0007669"/>
    <property type="project" value="TreeGrafter"/>
</dbReference>
<protein>
    <submittedName>
        <fullName evidence="6">ATP-grasp domain-containing protein</fullName>
    </submittedName>
</protein>
<dbReference type="SUPFAM" id="SSF56059">
    <property type="entry name" value="Glutathione synthetase ATP-binding domain-like"/>
    <property type="match status" value="1"/>
</dbReference>
<dbReference type="Proteomes" id="UP000460549">
    <property type="component" value="Unassembled WGS sequence"/>
</dbReference>
<dbReference type="Pfam" id="PF15632">
    <property type="entry name" value="ATPgrasp_Ter"/>
    <property type="match status" value="1"/>
</dbReference>
<name>A0A7X2PBT4_9SPIO</name>
<dbReference type="InterPro" id="IPR048764">
    <property type="entry name" value="PylC_N"/>
</dbReference>
<keyword evidence="2 4" id="KW-0547">Nucleotide-binding</keyword>
<gene>
    <name evidence="6" type="ORF">FYJ80_02140</name>
</gene>
<dbReference type="Gene3D" id="3.30.470.20">
    <property type="entry name" value="ATP-grasp fold, B domain"/>
    <property type="match status" value="1"/>
</dbReference>
<dbReference type="GO" id="GO:0016874">
    <property type="term" value="F:ligase activity"/>
    <property type="evidence" value="ECO:0007669"/>
    <property type="project" value="UniProtKB-KW"/>
</dbReference>
<keyword evidence="3 4" id="KW-0067">ATP-binding</keyword>
<dbReference type="PANTHER" id="PTHR43055:SF1">
    <property type="entry name" value="FORMATE-DEPENDENT PHOSPHORIBOSYLGLYCINAMIDE FORMYLTRANSFERASE"/>
    <property type="match status" value="1"/>
</dbReference>
<dbReference type="GO" id="GO:0046872">
    <property type="term" value="F:metal ion binding"/>
    <property type="evidence" value="ECO:0007669"/>
    <property type="project" value="InterPro"/>
</dbReference>
<keyword evidence="1" id="KW-0436">Ligase</keyword>
<dbReference type="PROSITE" id="PS50975">
    <property type="entry name" value="ATP_GRASP"/>
    <property type="match status" value="1"/>
</dbReference>
<dbReference type="Gene3D" id="3.30.1490.20">
    <property type="entry name" value="ATP-grasp fold, A domain"/>
    <property type="match status" value="1"/>
</dbReference>
<evidence type="ECO:0000256" key="3">
    <source>
        <dbReference type="ARBA" id="ARBA00022840"/>
    </source>
</evidence>
<comment type="caution">
    <text evidence="6">The sequence shown here is derived from an EMBL/GenBank/DDBJ whole genome shotgun (WGS) entry which is preliminary data.</text>
</comment>
<evidence type="ECO:0000256" key="4">
    <source>
        <dbReference type="PROSITE-ProRule" id="PRU00409"/>
    </source>
</evidence>
<dbReference type="EMBL" id="VUNN01000002">
    <property type="protein sequence ID" value="MSU05583.1"/>
    <property type="molecule type" value="Genomic_DNA"/>
</dbReference>
<dbReference type="AlphaFoldDB" id="A0A7X2PBT4"/>
<dbReference type="InterPro" id="IPR013815">
    <property type="entry name" value="ATP_grasp_subdomain_1"/>
</dbReference>
<evidence type="ECO:0000259" key="5">
    <source>
        <dbReference type="PROSITE" id="PS50975"/>
    </source>
</evidence>
<dbReference type="RefSeq" id="WP_154424480.1">
    <property type="nucleotide sequence ID" value="NZ_VUNN01000002.1"/>
</dbReference>
<keyword evidence="7" id="KW-1185">Reference proteome</keyword>
<evidence type="ECO:0000313" key="7">
    <source>
        <dbReference type="Proteomes" id="UP000460549"/>
    </source>
</evidence>
<evidence type="ECO:0000256" key="1">
    <source>
        <dbReference type="ARBA" id="ARBA00022598"/>
    </source>
</evidence>
<evidence type="ECO:0000313" key="6">
    <source>
        <dbReference type="EMBL" id="MSU05583.1"/>
    </source>
</evidence>
<dbReference type="GO" id="GO:0005524">
    <property type="term" value="F:ATP binding"/>
    <property type="evidence" value="ECO:0007669"/>
    <property type="project" value="UniProtKB-UniRule"/>
</dbReference>
<organism evidence="6 7">
    <name type="scientific">Bullifex porci</name>
    <dbReference type="NCBI Taxonomy" id="2606638"/>
    <lineage>
        <taxon>Bacteria</taxon>
        <taxon>Pseudomonadati</taxon>
        <taxon>Spirochaetota</taxon>
        <taxon>Spirochaetia</taxon>
        <taxon>Spirochaetales</taxon>
        <taxon>Spirochaetaceae</taxon>
        <taxon>Bullifex</taxon>
    </lineage>
</organism>
<dbReference type="InterPro" id="IPR011761">
    <property type="entry name" value="ATP-grasp"/>
</dbReference>
<dbReference type="PANTHER" id="PTHR43055">
    <property type="entry name" value="FORMATE-DEPENDENT PHOSPHORIBOSYLGLYCINAMIDE FORMYLTRANSFERASE"/>
    <property type="match status" value="1"/>
</dbReference>
<evidence type="ECO:0000256" key="2">
    <source>
        <dbReference type="ARBA" id="ARBA00022741"/>
    </source>
</evidence>
<dbReference type="Pfam" id="PF21360">
    <property type="entry name" value="PylC-like_N"/>
    <property type="match status" value="1"/>
</dbReference>
<dbReference type="Gene3D" id="3.40.50.20">
    <property type="match status" value="1"/>
</dbReference>